<reference evidence="1" key="1">
    <citation type="submission" date="2020-04" db="EMBL/GenBank/DDBJ databases">
        <title>Genome Assembly and Annotation of Botryosphaeria dothidea sdau 11-99, a Latent Pathogen of Apple Fruit Ring Rot in China.</title>
        <authorList>
            <person name="Yu C."/>
            <person name="Diao Y."/>
            <person name="Lu Q."/>
            <person name="Zhao J."/>
            <person name="Cui S."/>
            <person name="Peng C."/>
            <person name="He B."/>
            <person name="Liu H."/>
        </authorList>
    </citation>
    <scope>NUCLEOTIDE SEQUENCE [LARGE SCALE GENOMIC DNA]</scope>
    <source>
        <strain evidence="1">Sdau11-99</strain>
    </source>
</reference>
<sequence length="305" mass="34274">MYQRAIALALDKTLRRALVGTSDNEADSIVKRAATGTLAVMQNACEAENAQQPTLTPTTRNQRWLCDFSTAAVDAVFDSPLPQTPNSNSSATTSDVPTQILTAGHAPSLEDLWLIQSLRPLQKLSDEPLNSLIRLWCLRRPSYVVFNSLVIAAGCSTWDITPFKSSYRFFVLPIHHHVYWTLAIADTEAKEVKIYDSASPQSDDLPQVRRSNRLVAIPDGAFRAAAQRARLRHLLRRQCPPPYCRSPRAHPRAVFPHLLFSGNSVDNEEEEKRALQRAAAVDDRITKTVAFIFINIYYIVTKYRK</sequence>
<proteinExistence type="predicted"/>
<dbReference type="Proteomes" id="UP000572817">
    <property type="component" value="Unassembled WGS sequence"/>
</dbReference>
<dbReference type="InterPro" id="IPR038765">
    <property type="entry name" value="Papain-like_cys_pep_sf"/>
</dbReference>
<dbReference type="AlphaFoldDB" id="A0A8H4N5B8"/>
<protein>
    <submittedName>
        <fullName evidence="1">Uncharacterized protein</fullName>
    </submittedName>
</protein>
<evidence type="ECO:0000313" key="1">
    <source>
        <dbReference type="EMBL" id="KAF4311724.1"/>
    </source>
</evidence>
<dbReference type="OrthoDB" id="4841230at2759"/>
<accession>A0A8H4N5B8</accession>
<dbReference type="EMBL" id="WWBZ02000008">
    <property type="protein sequence ID" value="KAF4311724.1"/>
    <property type="molecule type" value="Genomic_DNA"/>
</dbReference>
<evidence type="ECO:0000313" key="2">
    <source>
        <dbReference type="Proteomes" id="UP000572817"/>
    </source>
</evidence>
<gene>
    <name evidence="1" type="ORF">GTA08_BOTSDO12720</name>
</gene>
<comment type="caution">
    <text evidence="1">The sequence shown here is derived from an EMBL/GenBank/DDBJ whole genome shotgun (WGS) entry which is preliminary data.</text>
</comment>
<organism evidence="1 2">
    <name type="scientific">Botryosphaeria dothidea</name>
    <dbReference type="NCBI Taxonomy" id="55169"/>
    <lineage>
        <taxon>Eukaryota</taxon>
        <taxon>Fungi</taxon>
        <taxon>Dikarya</taxon>
        <taxon>Ascomycota</taxon>
        <taxon>Pezizomycotina</taxon>
        <taxon>Dothideomycetes</taxon>
        <taxon>Dothideomycetes incertae sedis</taxon>
        <taxon>Botryosphaeriales</taxon>
        <taxon>Botryosphaeriaceae</taxon>
        <taxon>Botryosphaeria</taxon>
    </lineage>
</organism>
<dbReference type="Gene3D" id="3.40.395.10">
    <property type="entry name" value="Adenoviral Proteinase, Chain A"/>
    <property type="match status" value="1"/>
</dbReference>
<keyword evidence="2" id="KW-1185">Reference proteome</keyword>
<name>A0A8H4N5B8_9PEZI</name>
<dbReference type="SUPFAM" id="SSF54001">
    <property type="entry name" value="Cysteine proteinases"/>
    <property type="match status" value="1"/>
</dbReference>